<accession>A0AAD3NBR7</accession>
<evidence type="ECO:0000313" key="2">
    <source>
        <dbReference type="EMBL" id="GLD68359.1"/>
    </source>
</evidence>
<evidence type="ECO:0000256" key="1">
    <source>
        <dbReference type="SAM" id="MobiDB-lite"/>
    </source>
</evidence>
<organism evidence="2 3">
    <name type="scientific">Lates japonicus</name>
    <name type="common">Japanese lates</name>
    <dbReference type="NCBI Taxonomy" id="270547"/>
    <lineage>
        <taxon>Eukaryota</taxon>
        <taxon>Metazoa</taxon>
        <taxon>Chordata</taxon>
        <taxon>Craniata</taxon>
        <taxon>Vertebrata</taxon>
        <taxon>Euteleostomi</taxon>
        <taxon>Actinopterygii</taxon>
        <taxon>Neopterygii</taxon>
        <taxon>Teleostei</taxon>
        <taxon>Neoteleostei</taxon>
        <taxon>Acanthomorphata</taxon>
        <taxon>Carangaria</taxon>
        <taxon>Carangaria incertae sedis</taxon>
        <taxon>Centropomidae</taxon>
        <taxon>Lates</taxon>
    </lineage>
</organism>
<reference evidence="2" key="1">
    <citation type="submission" date="2022-08" db="EMBL/GenBank/DDBJ databases">
        <title>Genome sequencing of akame (Lates japonicus).</title>
        <authorList>
            <person name="Hashiguchi Y."/>
            <person name="Takahashi H."/>
        </authorList>
    </citation>
    <scope>NUCLEOTIDE SEQUENCE</scope>
    <source>
        <strain evidence="2">Kochi</strain>
    </source>
</reference>
<gene>
    <name evidence="2" type="ORF">AKAME5_001967200</name>
</gene>
<dbReference type="AlphaFoldDB" id="A0AAD3NBR7"/>
<comment type="caution">
    <text evidence="2">The sequence shown here is derived from an EMBL/GenBank/DDBJ whole genome shotgun (WGS) entry which is preliminary data.</text>
</comment>
<proteinExistence type="predicted"/>
<keyword evidence="3" id="KW-1185">Reference proteome</keyword>
<dbReference type="Proteomes" id="UP001279410">
    <property type="component" value="Unassembled WGS sequence"/>
</dbReference>
<evidence type="ECO:0000313" key="3">
    <source>
        <dbReference type="Proteomes" id="UP001279410"/>
    </source>
</evidence>
<sequence>MEGRSKTDLVRQKSQDELVSKQTLREREGIMSLTEVQKMSVCVEEEEDGAESPGSICLSMKSDCSKGKPPVFSNEPGPSDTK</sequence>
<name>A0AAD3NBR7_LATJO</name>
<feature type="region of interest" description="Disordered" evidence="1">
    <location>
        <begin position="44"/>
        <end position="82"/>
    </location>
</feature>
<dbReference type="EMBL" id="BRZM01000133">
    <property type="protein sequence ID" value="GLD68359.1"/>
    <property type="molecule type" value="Genomic_DNA"/>
</dbReference>
<feature type="region of interest" description="Disordered" evidence="1">
    <location>
        <begin position="1"/>
        <end position="21"/>
    </location>
</feature>
<protein>
    <submittedName>
        <fullName evidence="2">NACHT, LRR and PYD domains-containing protein 12-like protein</fullName>
    </submittedName>
</protein>